<dbReference type="InterPro" id="IPR058373">
    <property type="entry name" value="DUF8060"/>
</dbReference>
<feature type="region of interest" description="Disordered" evidence="1">
    <location>
        <begin position="1"/>
        <end position="33"/>
    </location>
</feature>
<dbReference type="Proteomes" id="UP000011550">
    <property type="component" value="Unassembled WGS sequence"/>
</dbReference>
<accession>M0IB28</accession>
<comment type="caution">
    <text evidence="4">The sequence shown here is derived from an EMBL/GenBank/DDBJ whole genome shotgun (WGS) entry which is preliminary data.</text>
</comment>
<feature type="compositionally biased region" description="Polar residues" evidence="1">
    <location>
        <begin position="1"/>
        <end position="10"/>
    </location>
</feature>
<dbReference type="OrthoDB" id="307104at2157"/>
<proteinExistence type="predicted"/>
<organism evidence="4 5">
    <name type="scientific">Haloferax mucosum ATCC BAA-1512</name>
    <dbReference type="NCBI Taxonomy" id="662479"/>
    <lineage>
        <taxon>Archaea</taxon>
        <taxon>Methanobacteriati</taxon>
        <taxon>Methanobacteriota</taxon>
        <taxon>Stenosarchaea group</taxon>
        <taxon>Halobacteria</taxon>
        <taxon>Halobacteriales</taxon>
        <taxon>Haloferacaceae</taxon>
        <taxon>Haloferax</taxon>
    </lineage>
</organism>
<gene>
    <name evidence="4" type="ORF">C440_10138</name>
</gene>
<evidence type="ECO:0000256" key="2">
    <source>
        <dbReference type="SAM" id="Phobius"/>
    </source>
</evidence>
<dbReference type="EMBL" id="AOLN01000013">
    <property type="protein sequence ID" value="ELZ93971.1"/>
    <property type="molecule type" value="Genomic_DNA"/>
</dbReference>
<feature type="transmembrane region" description="Helical" evidence="2">
    <location>
        <begin position="87"/>
        <end position="106"/>
    </location>
</feature>
<evidence type="ECO:0000313" key="5">
    <source>
        <dbReference type="Proteomes" id="UP000011550"/>
    </source>
</evidence>
<name>M0IB28_9EURY</name>
<feature type="transmembrane region" description="Helical" evidence="2">
    <location>
        <begin position="45"/>
        <end position="67"/>
    </location>
</feature>
<keyword evidence="5" id="KW-1185">Reference proteome</keyword>
<dbReference type="RefSeq" id="WP_008320316.1">
    <property type="nucleotide sequence ID" value="NZ_AOLN01000013.1"/>
</dbReference>
<dbReference type="PATRIC" id="fig|662479.7.peg.2050"/>
<protein>
    <recommendedName>
        <fullName evidence="3">DUF8060 domain-containing protein</fullName>
    </recommendedName>
</protein>
<feature type="compositionally biased region" description="Basic and acidic residues" evidence="1">
    <location>
        <begin position="11"/>
        <end position="23"/>
    </location>
</feature>
<feature type="domain" description="DUF8060" evidence="3">
    <location>
        <begin position="6"/>
        <end position="109"/>
    </location>
</feature>
<keyword evidence="2" id="KW-0812">Transmembrane</keyword>
<keyword evidence="2" id="KW-0472">Membrane</keyword>
<evidence type="ECO:0000313" key="4">
    <source>
        <dbReference type="EMBL" id="ELZ93971.1"/>
    </source>
</evidence>
<evidence type="ECO:0000259" key="3">
    <source>
        <dbReference type="Pfam" id="PF26256"/>
    </source>
</evidence>
<reference evidence="4 5" key="1">
    <citation type="journal article" date="2014" name="PLoS Genet.">
        <title>Phylogenetically driven sequencing of extremely halophilic archaea reveals strategies for static and dynamic osmo-response.</title>
        <authorList>
            <person name="Becker E.A."/>
            <person name="Seitzer P.M."/>
            <person name="Tritt A."/>
            <person name="Larsen D."/>
            <person name="Krusor M."/>
            <person name="Yao A.I."/>
            <person name="Wu D."/>
            <person name="Madern D."/>
            <person name="Eisen J.A."/>
            <person name="Darling A.E."/>
            <person name="Facciotti M.T."/>
        </authorList>
    </citation>
    <scope>NUCLEOTIDE SEQUENCE [LARGE SCALE GENOMIC DNA]</scope>
    <source>
        <strain evidence="4 5">ATCC BAA-1512</strain>
    </source>
</reference>
<dbReference type="AlphaFoldDB" id="M0IB28"/>
<evidence type="ECO:0000256" key="1">
    <source>
        <dbReference type="SAM" id="MobiDB-lite"/>
    </source>
</evidence>
<dbReference type="Pfam" id="PF26256">
    <property type="entry name" value="DUF8060"/>
    <property type="match status" value="1"/>
</dbReference>
<sequence>MSDEAPTQSGTEERQPAMERTEPTEPAEDIEEQDNRAFAERLRRYIDYAVLAGLLLLALIAALQFYLNASQVISTWVNPEYRPFFHAAFNLVLLFGAGLGISYQLVRLSRD</sequence>
<keyword evidence="2" id="KW-1133">Transmembrane helix</keyword>